<dbReference type="EMBL" id="HBIV01013508">
    <property type="protein sequence ID" value="CAE0658351.1"/>
    <property type="molecule type" value="Transcribed_RNA"/>
</dbReference>
<evidence type="ECO:0000256" key="1">
    <source>
        <dbReference type="SAM" id="MobiDB-lite"/>
    </source>
</evidence>
<accession>A0A7S4DML8</accession>
<feature type="compositionally biased region" description="Low complexity" evidence="1">
    <location>
        <begin position="416"/>
        <end position="426"/>
    </location>
</feature>
<feature type="compositionally biased region" description="Basic and acidic residues" evidence="1">
    <location>
        <begin position="208"/>
        <end position="224"/>
    </location>
</feature>
<dbReference type="InterPro" id="IPR006994">
    <property type="entry name" value="TCF25/Rqc1"/>
</dbReference>
<feature type="compositionally biased region" description="Low complexity" evidence="1">
    <location>
        <begin position="358"/>
        <end position="370"/>
    </location>
</feature>
<feature type="region of interest" description="Disordered" evidence="1">
    <location>
        <begin position="416"/>
        <end position="436"/>
    </location>
</feature>
<dbReference type="Gene3D" id="1.25.40.10">
    <property type="entry name" value="Tetratricopeptide repeat domain"/>
    <property type="match status" value="1"/>
</dbReference>
<proteinExistence type="predicted"/>
<dbReference type="AlphaFoldDB" id="A0A7S4DML8"/>
<dbReference type="Pfam" id="PF04910">
    <property type="entry name" value="Tcf25"/>
    <property type="match status" value="1"/>
</dbReference>
<organism evidence="2">
    <name type="scientific">Lotharella globosa</name>
    <dbReference type="NCBI Taxonomy" id="91324"/>
    <lineage>
        <taxon>Eukaryota</taxon>
        <taxon>Sar</taxon>
        <taxon>Rhizaria</taxon>
        <taxon>Cercozoa</taxon>
        <taxon>Chlorarachniophyceae</taxon>
        <taxon>Lotharella</taxon>
    </lineage>
</organism>
<sequence>MGNRGINMTLKHISDGNSVFTFCRDLRYETIEQDFQACKNSMDPRAIMMFQHHNPFHAGGNLQMAEIHLHRGEFKIAADLIERAVYTYECGYHPKFNPLAENRRLHNQRNEDDEFFRALRRHIQCLARRGCVRAALETCKYALSLQPEADPLCLLSYIGFYAIRAKQYAWLTKFVNLFNKYPIPARYFPNLRFATALALLQMNRSTRKPPDKDDTPDKKRNGGADKATEALEAAVYLFPTVVHSLVTAVDAKILKQDTRWKFLQKANGSSGSAFVDKIAKIFAARSAVLWRGQEELDWLRTTASRVLSWAEKDIPPRLEEEKKLVVAALSVEPTMPYKLLQKSDYTDEVPQLPPEYFQQQQPDQQRQPAAPQNPPTAGEGAPIAGNPIAMFFQSLLPGFDPEALAAATAAAEAEQRAIMQQVQQDQKQQREDGKDD</sequence>
<dbReference type="PANTHER" id="PTHR22684:SF0">
    <property type="entry name" value="RIBOSOME QUALITY CONTROL COMPLEX SUBUNIT TCF25"/>
    <property type="match status" value="1"/>
</dbReference>
<dbReference type="InterPro" id="IPR011990">
    <property type="entry name" value="TPR-like_helical_dom_sf"/>
</dbReference>
<name>A0A7S4DML8_9EUKA</name>
<reference evidence="2" key="1">
    <citation type="submission" date="2021-01" db="EMBL/GenBank/DDBJ databases">
        <authorList>
            <person name="Corre E."/>
            <person name="Pelletier E."/>
            <person name="Niang G."/>
            <person name="Scheremetjew M."/>
            <person name="Finn R."/>
            <person name="Kale V."/>
            <person name="Holt S."/>
            <person name="Cochrane G."/>
            <person name="Meng A."/>
            <person name="Brown T."/>
            <person name="Cohen L."/>
        </authorList>
    </citation>
    <scope>NUCLEOTIDE SEQUENCE</scope>
    <source>
        <strain evidence="2">CCCM811</strain>
    </source>
</reference>
<dbReference type="GO" id="GO:1990112">
    <property type="term" value="C:RQC complex"/>
    <property type="evidence" value="ECO:0007669"/>
    <property type="project" value="TreeGrafter"/>
</dbReference>
<dbReference type="SUPFAM" id="SSF48452">
    <property type="entry name" value="TPR-like"/>
    <property type="match status" value="1"/>
</dbReference>
<feature type="region of interest" description="Disordered" evidence="1">
    <location>
        <begin position="358"/>
        <end position="384"/>
    </location>
</feature>
<dbReference type="PANTHER" id="PTHR22684">
    <property type="entry name" value="NULP1-RELATED"/>
    <property type="match status" value="1"/>
</dbReference>
<protein>
    <submittedName>
        <fullName evidence="2">Uncharacterized protein</fullName>
    </submittedName>
</protein>
<evidence type="ECO:0000313" key="2">
    <source>
        <dbReference type="EMBL" id="CAE0658351.1"/>
    </source>
</evidence>
<feature type="compositionally biased region" description="Basic and acidic residues" evidence="1">
    <location>
        <begin position="427"/>
        <end position="436"/>
    </location>
</feature>
<gene>
    <name evidence="2" type="ORF">LGLO00237_LOCUS9923</name>
</gene>
<feature type="region of interest" description="Disordered" evidence="1">
    <location>
        <begin position="205"/>
        <end position="224"/>
    </location>
</feature>